<gene>
    <name evidence="1" type="ORF">CUNI_LOCUS2100</name>
</gene>
<dbReference type="AlphaFoldDB" id="A0A8S3YM63"/>
<protein>
    <submittedName>
        <fullName evidence="1">Uncharacterized protein</fullName>
    </submittedName>
</protein>
<organism evidence="1 2">
    <name type="scientific">Candidula unifasciata</name>
    <dbReference type="NCBI Taxonomy" id="100452"/>
    <lineage>
        <taxon>Eukaryota</taxon>
        <taxon>Metazoa</taxon>
        <taxon>Spiralia</taxon>
        <taxon>Lophotrochozoa</taxon>
        <taxon>Mollusca</taxon>
        <taxon>Gastropoda</taxon>
        <taxon>Heterobranchia</taxon>
        <taxon>Euthyneura</taxon>
        <taxon>Panpulmonata</taxon>
        <taxon>Eupulmonata</taxon>
        <taxon>Stylommatophora</taxon>
        <taxon>Helicina</taxon>
        <taxon>Helicoidea</taxon>
        <taxon>Geomitridae</taxon>
        <taxon>Candidula</taxon>
    </lineage>
</organism>
<comment type="caution">
    <text evidence="1">The sequence shown here is derived from an EMBL/GenBank/DDBJ whole genome shotgun (WGS) entry which is preliminary data.</text>
</comment>
<name>A0A8S3YM63_9EUPU</name>
<keyword evidence="2" id="KW-1185">Reference proteome</keyword>
<reference evidence="1" key="1">
    <citation type="submission" date="2021-04" db="EMBL/GenBank/DDBJ databases">
        <authorList>
            <consortium name="Molecular Ecology Group"/>
        </authorList>
    </citation>
    <scope>NUCLEOTIDE SEQUENCE</scope>
</reference>
<proteinExistence type="predicted"/>
<feature type="non-terminal residue" evidence="1">
    <location>
        <position position="1"/>
    </location>
</feature>
<accession>A0A8S3YM63</accession>
<dbReference type="Proteomes" id="UP000678393">
    <property type="component" value="Unassembled WGS sequence"/>
</dbReference>
<sequence>VTVINEYAFVSFINNSCRTANNQMDIFCQGCAIARGRKHTGRHTFISEEVTHTI</sequence>
<dbReference type="EMBL" id="CAJHNH020000269">
    <property type="protein sequence ID" value="CAG5116542.1"/>
    <property type="molecule type" value="Genomic_DNA"/>
</dbReference>
<evidence type="ECO:0000313" key="2">
    <source>
        <dbReference type="Proteomes" id="UP000678393"/>
    </source>
</evidence>
<feature type="non-terminal residue" evidence="1">
    <location>
        <position position="54"/>
    </location>
</feature>
<evidence type="ECO:0000313" key="1">
    <source>
        <dbReference type="EMBL" id="CAG5116542.1"/>
    </source>
</evidence>